<dbReference type="EMBL" id="OX459963">
    <property type="protein sequence ID" value="CAI9167756.1"/>
    <property type="molecule type" value="Genomic_DNA"/>
</dbReference>
<keyword evidence="2" id="KW-1185">Reference proteome</keyword>
<evidence type="ECO:0000313" key="2">
    <source>
        <dbReference type="Proteomes" id="UP001176941"/>
    </source>
</evidence>
<sequence length="132" mass="14410">MIYTRPGAGERRGAKLSNRAWGVRLGRSFREGAVLTSPRCARDAPPSCAGVSRDGEFVLRRCYSGESWAWRYLQFLLASGALSSLLPDVCFQRPAPARGLKRPLGLRQLSSVRGVSLSSAPTWCGPELSSRL</sequence>
<organism evidence="1 2">
    <name type="scientific">Rangifer tarandus platyrhynchus</name>
    <name type="common">Svalbard reindeer</name>
    <dbReference type="NCBI Taxonomy" id="3082113"/>
    <lineage>
        <taxon>Eukaryota</taxon>
        <taxon>Metazoa</taxon>
        <taxon>Chordata</taxon>
        <taxon>Craniata</taxon>
        <taxon>Vertebrata</taxon>
        <taxon>Euteleostomi</taxon>
        <taxon>Mammalia</taxon>
        <taxon>Eutheria</taxon>
        <taxon>Laurasiatheria</taxon>
        <taxon>Artiodactyla</taxon>
        <taxon>Ruminantia</taxon>
        <taxon>Pecora</taxon>
        <taxon>Cervidae</taxon>
        <taxon>Odocoileinae</taxon>
        <taxon>Rangifer</taxon>
    </lineage>
</organism>
<gene>
    <name evidence="1" type="ORF">MRATA1EN1_LOCUS16718</name>
</gene>
<name>A0ABN8Z3N5_RANTA</name>
<reference evidence="1" key="1">
    <citation type="submission" date="2023-04" db="EMBL/GenBank/DDBJ databases">
        <authorList>
            <consortium name="ELIXIR-Norway"/>
        </authorList>
    </citation>
    <scope>NUCLEOTIDE SEQUENCE [LARGE SCALE GENOMIC DNA]</scope>
</reference>
<accession>A0ABN8Z3N5</accession>
<proteinExistence type="predicted"/>
<evidence type="ECO:0000313" key="1">
    <source>
        <dbReference type="EMBL" id="CAI9167756.1"/>
    </source>
</evidence>
<dbReference type="Proteomes" id="UP001176941">
    <property type="component" value="Chromosome 27"/>
</dbReference>
<protein>
    <submittedName>
        <fullName evidence="1">Uncharacterized protein</fullName>
    </submittedName>
</protein>